<feature type="compositionally biased region" description="Basic and acidic residues" evidence="1">
    <location>
        <begin position="1"/>
        <end position="24"/>
    </location>
</feature>
<organism evidence="4 5">
    <name type="scientific">Tieghemostelium lacteum</name>
    <name type="common">Slime mold</name>
    <name type="synonym">Dictyostelium lacteum</name>
    <dbReference type="NCBI Taxonomy" id="361077"/>
    <lineage>
        <taxon>Eukaryota</taxon>
        <taxon>Amoebozoa</taxon>
        <taxon>Evosea</taxon>
        <taxon>Eumycetozoa</taxon>
        <taxon>Dictyostelia</taxon>
        <taxon>Dictyosteliales</taxon>
        <taxon>Raperosteliaceae</taxon>
        <taxon>Tieghemostelium</taxon>
    </lineage>
</organism>
<proteinExistence type="predicted"/>
<evidence type="ECO:0000313" key="5">
    <source>
        <dbReference type="Proteomes" id="UP000076078"/>
    </source>
</evidence>
<evidence type="ECO:0000259" key="3">
    <source>
        <dbReference type="Pfam" id="PF09169"/>
    </source>
</evidence>
<feature type="compositionally biased region" description="Low complexity" evidence="1">
    <location>
        <begin position="137"/>
        <end position="146"/>
    </location>
</feature>
<feature type="compositionally biased region" description="Acidic residues" evidence="1">
    <location>
        <begin position="438"/>
        <end position="451"/>
    </location>
</feature>
<feature type="region of interest" description="Disordered" evidence="1">
    <location>
        <begin position="626"/>
        <end position="645"/>
    </location>
</feature>
<dbReference type="EMBL" id="LODT01000042">
    <property type="protein sequence ID" value="KYQ89115.1"/>
    <property type="molecule type" value="Genomic_DNA"/>
</dbReference>
<feature type="domain" description="BRCA2 OB1" evidence="2">
    <location>
        <begin position="411"/>
        <end position="544"/>
    </location>
</feature>
<evidence type="ECO:0000259" key="2">
    <source>
        <dbReference type="Pfam" id="PF09103"/>
    </source>
</evidence>
<dbReference type="InterPro" id="IPR015187">
    <property type="entry name" value="BRCA2_OB_1"/>
</dbReference>
<dbReference type="OrthoDB" id="21095at2759"/>
<evidence type="ECO:0000256" key="1">
    <source>
        <dbReference type="SAM" id="MobiDB-lite"/>
    </source>
</evidence>
<dbReference type="OMA" id="PPAFMGF"/>
<feature type="compositionally biased region" description="Low complexity" evidence="1">
    <location>
        <begin position="237"/>
        <end position="261"/>
    </location>
</feature>
<reference evidence="4 5" key="1">
    <citation type="submission" date="2015-12" db="EMBL/GenBank/DDBJ databases">
        <title>Dictyostelia acquired genes for synthesis and detection of signals that induce cell-type specialization by lateral gene transfer from prokaryotes.</title>
        <authorList>
            <person name="Gloeckner G."/>
            <person name="Schaap P."/>
        </authorList>
    </citation>
    <scope>NUCLEOTIDE SEQUENCE [LARGE SCALE GENOMIC DNA]</scope>
    <source>
        <strain evidence="4 5">TK</strain>
    </source>
</reference>
<sequence>MPLQKRELDNGVDKNDHDHDDVLNKKIKYSPKSDYYEDDYDNNNNNIPPPDFMNMGFQTGSRKKIVVDPEKLAAVAVKYGNIEIDEGDFKIGQLEDDTEYIDKPSNSATTTSATVTTTTAQTITKSTPSPPSPPPTVTSTTTPSKPANHLGGPKKVNAMYATPTKSITNAPTPPTSKKLFATPLKAPTTPVPQPQVNIVNNTSTTASTPISTPQKVTKPPLKLSTTKQFKPPGRIDTPPTVSTSPKVVTPTKTTVTKSQPTPAVPSKTISAKPIINSFNNNNIGKKRLKDLGKPFSVSPIGLVKQEVLNVNRSNASEFRFENNNDAKELKVAKKNKTVGVLDIFIYLLQQKQATLITQEWLNNHYGWIVWKLAAMERSFPKELGGKYLTLNRVIEQLLQRYQKELIDCKRSILRKLYERDETPERHMILCVSDILENESEQNSNDDEEEQDDQKMKVDKPPPLNNRIELTDGWYAINTVLDAHLTECLHKKKIFIGQKLRIQLSQIVGKEQGISPLEDESDTVHLKIFSNGTRRARWFEKMGMQPEPLFPVSLRSIVSGGGPIGLVKVQLEKIYPLAYKETVQGEDGSKVVVTRTEQEEDQIRRDHQSRMQSIVEQKQTELREKYENGGGSLLNGKTRPRGPMPSGTKDAGVLFSYYQSCIDQEGFFESLDEEQRCLLSDHLEKEKRKQINEMEDELKEHLNSNPGIKNRDVKLVLTIKVKDLLVDQKPDSLQLKTPPIHHHGNSTDQIYNSLPDVPIFTANSDPQDLKKFTTLGKYVVFDPLPLDNAGTCAGDGNAQTEDTKNQLGYYTLLTIVSPSQDLIDTLKESLSFNIYHLNPKFFQYNSQFNQKRDYLAHIQSSNKTQFKLLNGNRNERKISNNNNSNYKSLSQIISNTMKYGTECDLVGLLIYCSPLTKTETATKDGKKLEIQRIVFIVDESGYMAKIQLTRVIWVTGTTMVSDNSSDFTFPYKDGFQMDYYSTANNSKYPMIQLSNLQFRGYNDQLGIIQFNNSKDLLDISTNPKQKSTQELFGQITQWFQKSPGLFSTFSLKVKYILNSLGMTFSQIPTYNSTNNNNNNNDNSQDTVENNNSQSLENVNFDFDIDPNEDLTS</sequence>
<dbReference type="Proteomes" id="UP000076078">
    <property type="component" value="Unassembled WGS sequence"/>
</dbReference>
<feature type="compositionally biased region" description="Low complexity" evidence="1">
    <location>
        <begin position="204"/>
        <end position="213"/>
    </location>
</feature>
<dbReference type="Pfam" id="PF09169">
    <property type="entry name" value="BRCA-2_helical"/>
    <property type="match status" value="1"/>
</dbReference>
<dbReference type="Gene3D" id="2.40.50.140">
    <property type="entry name" value="Nucleic acid-binding proteins"/>
    <property type="match status" value="4"/>
</dbReference>
<dbReference type="InterPro" id="IPR036315">
    <property type="entry name" value="BRCA2_hlx_sf"/>
</dbReference>
<feature type="region of interest" description="Disordered" evidence="1">
    <location>
        <begin position="438"/>
        <end position="462"/>
    </location>
</feature>
<protein>
    <submittedName>
        <fullName evidence="4">Uncharacterized protein</fullName>
    </submittedName>
</protein>
<feature type="region of interest" description="Disordered" evidence="1">
    <location>
        <begin position="1"/>
        <end position="26"/>
    </location>
</feature>
<accession>A0A151Z5A6</accession>
<keyword evidence="5" id="KW-1185">Reference proteome</keyword>
<dbReference type="PANTHER" id="PTHR11289">
    <property type="entry name" value="BREAST CANCER TYPE 2 SUSCEPTIBILITY PROTEIN BRCA2"/>
    <property type="match status" value="1"/>
</dbReference>
<feature type="region of interest" description="Disordered" evidence="1">
    <location>
        <begin position="204"/>
        <end position="266"/>
    </location>
</feature>
<dbReference type="SUPFAM" id="SSF81872">
    <property type="entry name" value="BRCA2 helical domain"/>
    <property type="match status" value="1"/>
</dbReference>
<gene>
    <name evidence="4" type="ORF">DLAC_10350</name>
</gene>
<dbReference type="FunCoup" id="A0A151Z5A6">
    <property type="interactions" value="447"/>
</dbReference>
<feature type="domain" description="Breast cancer type 2 susceptibility protein helical" evidence="3">
    <location>
        <begin position="335"/>
        <end position="405"/>
    </location>
</feature>
<dbReference type="InterPro" id="IPR015525">
    <property type="entry name" value="BRCA2"/>
</dbReference>
<evidence type="ECO:0000313" key="4">
    <source>
        <dbReference type="EMBL" id="KYQ89115.1"/>
    </source>
</evidence>
<dbReference type="PANTHER" id="PTHR11289:SF0">
    <property type="entry name" value="BREAST CANCER TYPE 2 SUSCEPTIBILITY PROTEIN"/>
    <property type="match status" value="1"/>
</dbReference>
<feature type="region of interest" description="Disordered" evidence="1">
    <location>
        <begin position="101"/>
        <end position="154"/>
    </location>
</feature>
<dbReference type="GO" id="GO:0000724">
    <property type="term" value="P:double-strand break repair via homologous recombination"/>
    <property type="evidence" value="ECO:0007669"/>
    <property type="project" value="InterPro"/>
</dbReference>
<dbReference type="STRING" id="361077.A0A151Z5A6"/>
<dbReference type="SUPFAM" id="SSF50249">
    <property type="entry name" value="Nucleic acid-binding proteins"/>
    <property type="match status" value="2"/>
</dbReference>
<feature type="compositionally biased region" description="Low complexity" evidence="1">
    <location>
        <begin position="105"/>
        <end position="127"/>
    </location>
</feature>
<feature type="region of interest" description="Disordered" evidence="1">
    <location>
        <begin position="1070"/>
        <end position="1089"/>
    </location>
</feature>
<dbReference type="GO" id="GO:0006355">
    <property type="term" value="P:regulation of DNA-templated transcription"/>
    <property type="evidence" value="ECO:0007669"/>
    <property type="project" value="TreeGrafter"/>
</dbReference>
<dbReference type="InParanoid" id="A0A151Z5A6"/>
<dbReference type="AlphaFoldDB" id="A0A151Z5A6"/>
<comment type="caution">
    <text evidence="4">The sequence shown here is derived from an EMBL/GenBank/DDBJ whole genome shotgun (WGS) entry which is preliminary data.</text>
</comment>
<dbReference type="Pfam" id="PF09103">
    <property type="entry name" value="BRCA-2_OB1"/>
    <property type="match status" value="1"/>
</dbReference>
<name>A0A151Z5A6_TIELA</name>
<dbReference type="InterPro" id="IPR012340">
    <property type="entry name" value="NA-bd_OB-fold"/>
</dbReference>
<dbReference type="InterPro" id="IPR015252">
    <property type="entry name" value="BRCA2_hlx"/>
</dbReference>